<sequence>MAALWSVLEIWIYEHFPTLAPDRTRDAAYPYAASWIGAVRRSVPLAASRKAWRVLPADEVVWHPFANALIHASAARAHFLSGWWVFLPGGYRHMWYLGERVSPQHNSGERLIPKDPPGSMLALDEELVRLYVEARGDVVCRSWRDFVHRKGSYDDFLRRLGPPLRFVLPVSFPSICQFVELGLRVLSSDKFQRYREYHWV</sequence>
<evidence type="ECO:0000313" key="1">
    <source>
        <dbReference type="Proteomes" id="UP000813463"/>
    </source>
</evidence>
<reference evidence="2" key="2">
    <citation type="submission" date="2025-08" db="UniProtKB">
        <authorList>
            <consortium name="RefSeq"/>
        </authorList>
    </citation>
    <scope>IDENTIFICATION</scope>
    <source>
        <tissue evidence="2">Leaf</tissue>
    </source>
</reference>
<evidence type="ECO:0000313" key="2">
    <source>
        <dbReference type="RefSeq" id="XP_056690199.1"/>
    </source>
</evidence>
<dbReference type="RefSeq" id="XP_056690199.1">
    <property type="nucleotide sequence ID" value="XM_056834221.1"/>
</dbReference>
<keyword evidence="1" id="KW-1185">Reference proteome</keyword>
<gene>
    <name evidence="2" type="primary">LOC130465457</name>
</gene>
<name>A0ABM3R3K3_SPIOL</name>
<organism evidence="1 2">
    <name type="scientific">Spinacia oleracea</name>
    <name type="common">Spinach</name>
    <dbReference type="NCBI Taxonomy" id="3562"/>
    <lineage>
        <taxon>Eukaryota</taxon>
        <taxon>Viridiplantae</taxon>
        <taxon>Streptophyta</taxon>
        <taxon>Embryophyta</taxon>
        <taxon>Tracheophyta</taxon>
        <taxon>Spermatophyta</taxon>
        <taxon>Magnoliopsida</taxon>
        <taxon>eudicotyledons</taxon>
        <taxon>Gunneridae</taxon>
        <taxon>Pentapetalae</taxon>
        <taxon>Caryophyllales</taxon>
        <taxon>Chenopodiaceae</taxon>
        <taxon>Chenopodioideae</taxon>
        <taxon>Anserineae</taxon>
        <taxon>Spinacia</taxon>
    </lineage>
</organism>
<accession>A0ABM3R3K3</accession>
<reference evidence="1" key="1">
    <citation type="journal article" date="2021" name="Nat. Commun.">
        <title>Genomic analyses provide insights into spinach domestication and the genetic basis of agronomic traits.</title>
        <authorList>
            <person name="Cai X."/>
            <person name="Sun X."/>
            <person name="Xu C."/>
            <person name="Sun H."/>
            <person name="Wang X."/>
            <person name="Ge C."/>
            <person name="Zhang Z."/>
            <person name="Wang Q."/>
            <person name="Fei Z."/>
            <person name="Jiao C."/>
            <person name="Wang Q."/>
        </authorList>
    </citation>
    <scope>NUCLEOTIDE SEQUENCE [LARGE SCALE GENOMIC DNA]</scope>
    <source>
        <strain evidence="1">cv. Varoflay</strain>
    </source>
</reference>
<proteinExistence type="predicted"/>
<dbReference type="Proteomes" id="UP000813463">
    <property type="component" value="Chromosome 1"/>
</dbReference>
<protein>
    <recommendedName>
        <fullName evidence="3">Aminotransferase-like plant mobile domain-containing protein</fullName>
    </recommendedName>
</protein>
<evidence type="ECO:0008006" key="3">
    <source>
        <dbReference type="Google" id="ProtNLM"/>
    </source>
</evidence>
<dbReference type="GeneID" id="130465457"/>